<dbReference type="CDD" id="cd00090">
    <property type="entry name" value="HTH_ARSR"/>
    <property type="match status" value="1"/>
</dbReference>
<dbReference type="EMBL" id="JAAFYZ010000077">
    <property type="protein sequence ID" value="MBS2549612.1"/>
    <property type="molecule type" value="Genomic_DNA"/>
</dbReference>
<protein>
    <submittedName>
        <fullName evidence="2">Helix-turn-helix transcriptional regulator</fullName>
    </submittedName>
</protein>
<dbReference type="Pfam" id="PF12840">
    <property type="entry name" value="HTH_20"/>
    <property type="match status" value="1"/>
</dbReference>
<dbReference type="SMART" id="SM00418">
    <property type="entry name" value="HTH_ARSR"/>
    <property type="match status" value="1"/>
</dbReference>
<evidence type="ECO:0000313" key="2">
    <source>
        <dbReference type="EMBL" id="MBS2549612.1"/>
    </source>
</evidence>
<dbReference type="Gene3D" id="1.10.10.10">
    <property type="entry name" value="Winged helix-like DNA-binding domain superfamily/Winged helix DNA-binding domain"/>
    <property type="match status" value="1"/>
</dbReference>
<name>A0ABS5KUA0_9ACTN</name>
<dbReference type="Proteomes" id="UP000730482">
    <property type="component" value="Unassembled WGS sequence"/>
</dbReference>
<evidence type="ECO:0000259" key="1">
    <source>
        <dbReference type="SMART" id="SM00418"/>
    </source>
</evidence>
<dbReference type="InterPro" id="IPR011991">
    <property type="entry name" value="ArsR-like_HTH"/>
</dbReference>
<dbReference type="InterPro" id="IPR036388">
    <property type="entry name" value="WH-like_DNA-bd_sf"/>
</dbReference>
<reference evidence="2 3" key="1">
    <citation type="submission" date="2020-02" db="EMBL/GenBank/DDBJ databases">
        <title>Acidophilic actinobacteria isolated from forest soil.</title>
        <authorList>
            <person name="Golinska P."/>
        </authorList>
    </citation>
    <scope>NUCLEOTIDE SEQUENCE [LARGE SCALE GENOMIC DNA]</scope>
    <source>
        <strain evidence="2 3">NL8</strain>
    </source>
</reference>
<organism evidence="2 3">
    <name type="scientific">Catenulispora pinistramenti</name>
    <dbReference type="NCBI Taxonomy" id="2705254"/>
    <lineage>
        <taxon>Bacteria</taxon>
        <taxon>Bacillati</taxon>
        <taxon>Actinomycetota</taxon>
        <taxon>Actinomycetes</taxon>
        <taxon>Catenulisporales</taxon>
        <taxon>Catenulisporaceae</taxon>
        <taxon>Catenulispora</taxon>
    </lineage>
</organism>
<keyword evidence="3" id="KW-1185">Reference proteome</keyword>
<gene>
    <name evidence="2" type="ORF">KGQ19_22365</name>
</gene>
<sequence>MAQEREQRNRLGDLVVTDPRMMRALAHPARLAIMDILRREGPSSATELAPRVGISPSAASWHLRHLAGFGLVRDGAPHPDGRARRWESAVRGFRFDLPADGADPERRSAARALAREMMVHGQARLAQWLTDVEPGLEGEWEQAVGVSNTRVVVDTAELAAILDGIEEVLAPYVNRDPGERPPGSRSVRLLRYALPEARDIDAEPDSAGGGA</sequence>
<dbReference type="InterPro" id="IPR001845">
    <property type="entry name" value="HTH_ArsR_DNA-bd_dom"/>
</dbReference>
<comment type="caution">
    <text evidence="2">The sequence shown here is derived from an EMBL/GenBank/DDBJ whole genome shotgun (WGS) entry which is preliminary data.</text>
</comment>
<feature type="domain" description="HTH arsR-type" evidence="1">
    <location>
        <begin position="20"/>
        <end position="101"/>
    </location>
</feature>
<evidence type="ECO:0000313" key="3">
    <source>
        <dbReference type="Proteomes" id="UP000730482"/>
    </source>
</evidence>
<dbReference type="InterPro" id="IPR036390">
    <property type="entry name" value="WH_DNA-bd_sf"/>
</dbReference>
<dbReference type="RefSeq" id="WP_212011171.1">
    <property type="nucleotide sequence ID" value="NZ_JAAFYZ010000077.1"/>
</dbReference>
<accession>A0ABS5KUA0</accession>
<proteinExistence type="predicted"/>
<dbReference type="SUPFAM" id="SSF46785">
    <property type="entry name" value="Winged helix' DNA-binding domain"/>
    <property type="match status" value="1"/>
</dbReference>